<dbReference type="Proteomes" id="UP000324705">
    <property type="component" value="Chromosome 5B"/>
</dbReference>
<organism evidence="2 3">
    <name type="scientific">Triticum turgidum subsp. durum</name>
    <name type="common">Durum wheat</name>
    <name type="synonym">Triticum durum</name>
    <dbReference type="NCBI Taxonomy" id="4567"/>
    <lineage>
        <taxon>Eukaryota</taxon>
        <taxon>Viridiplantae</taxon>
        <taxon>Streptophyta</taxon>
        <taxon>Embryophyta</taxon>
        <taxon>Tracheophyta</taxon>
        <taxon>Spermatophyta</taxon>
        <taxon>Magnoliopsida</taxon>
        <taxon>Liliopsida</taxon>
        <taxon>Poales</taxon>
        <taxon>Poaceae</taxon>
        <taxon>BOP clade</taxon>
        <taxon>Pooideae</taxon>
        <taxon>Triticodae</taxon>
        <taxon>Triticeae</taxon>
        <taxon>Triticinae</taxon>
        <taxon>Triticum</taxon>
    </lineage>
</organism>
<feature type="domain" description="F-box" evidence="1">
    <location>
        <begin position="2"/>
        <end position="41"/>
    </location>
</feature>
<dbReference type="AlphaFoldDB" id="A0A9R0XKY8"/>
<evidence type="ECO:0000313" key="2">
    <source>
        <dbReference type="EMBL" id="VAI38429.1"/>
    </source>
</evidence>
<dbReference type="Pfam" id="PF00646">
    <property type="entry name" value="F-box"/>
    <property type="match status" value="1"/>
</dbReference>
<dbReference type="PANTHER" id="PTHR32133:SF318">
    <property type="entry name" value="GENOME ASSEMBLY, CHROMOSOME: II"/>
    <property type="match status" value="1"/>
</dbReference>
<name>A0A9R0XKY8_TRITD</name>
<dbReference type="InterPro" id="IPR036047">
    <property type="entry name" value="F-box-like_dom_sf"/>
</dbReference>
<reference evidence="2 3" key="1">
    <citation type="submission" date="2017-09" db="EMBL/GenBank/DDBJ databases">
        <authorList>
            <consortium name="International Durum Wheat Genome Sequencing Consortium (IDWGSC)"/>
            <person name="Milanesi L."/>
        </authorList>
    </citation>
    <scope>NUCLEOTIDE SEQUENCE [LARGE SCALE GENOMIC DNA]</scope>
    <source>
        <strain evidence="3">cv. Svevo</strain>
    </source>
</reference>
<gene>
    <name evidence="2" type="ORF">TRITD_5Bv1G222830</name>
</gene>
<keyword evidence="3" id="KW-1185">Reference proteome</keyword>
<dbReference type="SUPFAM" id="SSF81383">
    <property type="entry name" value="F-box domain"/>
    <property type="match status" value="1"/>
</dbReference>
<evidence type="ECO:0000259" key="1">
    <source>
        <dbReference type="Pfam" id="PF00646"/>
    </source>
</evidence>
<dbReference type="Gramene" id="TRITD5Bv1G222830.2">
    <property type="protein sequence ID" value="TRITD5Bv1G222830.2"/>
    <property type="gene ID" value="TRITD5Bv1G222830"/>
</dbReference>
<protein>
    <recommendedName>
        <fullName evidence="1">F-box domain-containing protein</fullName>
    </recommendedName>
</protein>
<sequence length="362" mass="39356">MDELVEEVLLRLPPDDPASLFRASAVCKPWRIILAGPRFRRRYREFHGTPPILGLFQQGGRFVPASALVPAHPGLPSWVAMDCRHGRALFAHLGITLELVVLDPVTGHQHRVTSSYHYPVTVGAAVLCAAQGCDHHGCQGGHFHLAFVSTDQVGTISAWLYSSETAEWSKFTSLHHSNAHHSNALLQTFSEASVLVGEALYFNMGYIVECQLGTLRISMFKKPIDGKGCLMTAEDGTLGFAAVVDVANLTLWSMETGPEGATGWAKLRVIDLKALLPDGSFLIRAPEDGIWSITKVIPAPKAGIIGIAEGTQVIFVSTYAGSYMVDLKSRQVRKVSRPGKIIFPYMSFYLPAMEAASTGQGQ</sequence>
<dbReference type="InterPro" id="IPR001810">
    <property type="entry name" value="F-box_dom"/>
</dbReference>
<accession>A0A9R0XKY8</accession>
<evidence type="ECO:0000313" key="3">
    <source>
        <dbReference type="Proteomes" id="UP000324705"/>
    </source>
</evidence>
<dbReference type="PANTHER" id="PTHR32133">
    <property type="entry name" value="OS07G0120400 PROTEIN"/>
    <property type="match status" value="1"/>
</dbReference>
<proteinExistence type="predicted"/>
<dbReference type="EMBL" id="LT934120">
    <property type="protein sequence ID" value="VAI38429.1"/>
    <property type="molecule type" value="Genomic_DNA"/>
</dbReference>
<dbReference type="OMA" id="DGVLWFS"/>